<feature type="non-terminal residue" evidence="6">
    <location>
        <position position="1"/>
    </location>
</feature>
<name>A0AAW5EJ98_CAMJU</name>
<proteinExistence type="predicted"/>
<keyword evidence="4" id="KW-0560">Oxidoreductase</keyword>
<dbReference type="InterPro" id="IPR046346">
    <property type="entry name" value="Aminoacid_DH-like_N_sf"/>
</dbReference>
<sequence>LAYTYTNKANLVAIVSDGSAVLGLGNIGAQASKPVMEGKACLFKKFADVNAYDLEIEAHSIEEIVAFCKAIAPTFGGINLEDISAPKCFEIEAALQDLGIPVMHDDQHGTAIISTAGLMNAMEISGKKFEEIKVVVSGAGAAGIASAR</sequence>
<reference evidence="6" key="1">
    <citation type="submission" date="2021-12" db="EMBL/GenBank/DDBJ databases">
        <title>Prevalence of phenicol resistance gene fexA in Campylobacter isolated from poultry supply chain.</title>
        <authorList>
            <person name="Tang B."/>
            <person name="Zheng X."/>
            <person name="Lin J."/>
            <person name="Lin R."/>
            <person name="Yang H."/>
            <person name="Shen Z."/>
            <person name="Xia F."/>
        </authorList>
    </citation>
    <scope>NUCLEOTIDE SEQUENCE</scope>
    <source>
        <strain evidence="6">CJHN2011004</strain>
    </source>
</reference>
<evidence type="ECO:0000313" key="7">
    <source>
        <dbReference type="Proteomes" id="UP001199644"/>
    </source>
</evidence>
<dbReference type="AlphaFoldDB" id="A0AAW5EJ98"/>
<feature type="domain" description="Malic enzyme N-terminal" evidence="5">
    <location>
        <begin position="1"/>
        <end position="96"/>
    </location>
</feature>
<dbReference type="GO" id="GO:0051287">
    <property type="term" value="F:NAD binding"/>
    <property type="evidence" value="ECO:0007669"/>
    <property type="project" value="InterPro"/>
</dbReference>
<dbReference type="Pfam" id="PF03949">
    <property type="entry name" value="Malic_M"/>
    <property type="match status" value="1"/>
</dbReference>
<dbReference type="GO" id="GO:0004470">
    <property type="term" value="F:malic enzyme activity"/>
    <property type="evidence" value="ECO:0007669"/>
    <property type="project" value="InterPro"/>
</dbReference>
<dbReference type="RefSeq" id="WP_276148866.1">
    <property type="nucleotide sequence ID" value="NZ_JAJUOL010000516.1"/>
</dbReference>
<dbReference type="Pfam" id="PF00390">
    <property type="entry name" value="malic"/>
    <property type="match status" value="2"/>
</dbReference>
<dbReference type="GO" id="GO:0046872">
    <property type="term" value="F:metal ion binding"/>
    <property type="evidence" value="ECO:0007669"/>
    <property type="project" value="UniProtKB-KW"/>
</dbReference>
<comment type="cofactor">
    <cofactor evidence="1">
        <name>Mn(2+)</name>
        <dbReference type="ChEBI" id="CHEBI:29035"/>
    </cofactor>
</comment>
<dbReference type="InterPro" id="IPR037062">
    <property type="entry name" value="Malic_N_dom_sf"/>
</dbReference>
<evidence type="ECO:0000259" key="5">
    <source>
        <dbReference type="SMART" id="SM01274"/>
    </source>
</evidence>
<evidence type="ECO:0000256" key="1">
    <source>
        <dbReference type="ARBA" id="ARBA00001936"/>
    </source>
</evidence>
<dbReference type="GO" id="GO:0016616">
    <property type="term" value="F:oxidoreductase activity, acting on the CH-OH group of donors, NAD or NADP as acceptor"/>
    <property type="evidence" value="ECO:0007669"/>
    <property type="project" value="InterPro"/>
</dbReference>
<dbReference type="SMART" id="SM01274">
    <property type="entry name" value="malic"/>
    <property type="match status" value="1"/>
</dbReference>
<dbReference type="Gene3D" id="3.40.50.720">
    <property type="entry name" value="NAD(P)-binding Rossmann-like Domain"/>
    <property type="match status" value="1"/>
</dbReference>
<comment type="caution">
    <text evidence="6">The sequence shown here is derived from an EMBL/GenBank/DDBJ whole genome shotgun (WGS) entry which is preliminary data.</text>
</comment>
<dbReference type="SUPFAM" id="SSF51735">
    <property type="entry name" value="NAD(P)-binding Rossmann-fold domains"/>
    <property type="match status" value="1"/>
</dbReference>
<evidence type="ECO:0000256" key="2">
    <source>
        <dbReference type="ARBA" id="ARBA00001946"/>
    </source>
</evidence>
<dbReference type="PANTHER" id="PTHR43237">
    <property type="entry name" value="NADP-DEPENDENT MALIC ENZYME"/>
    <property type="match status" value="1"/>
</dbReference>
<dbReference type="Gene3D" id="3.40.50.10380">
    <property type="entry name" value="Malic enzyme, N-terminal domain"/>
    <property type="match status" value="1"/>
</dbReference>
<dbReference type="PANTHER" id="PTHR43237:SF4">
    <property type="entry name" value="NADP-DEPENDENT MALIC ENZYME"/>
    <property type="match status" value="1"/>
</dbReference>
<evidence type="ECO:0000313" key="6">
    <source>
        <dbReference type="EMBL" id="MCH3852930.1"/>
    </source>
</evidence>
<comment type="cofactor">
    <cofactor evidence="2">
        <name>Mg(2+)</name>
        <dbReference type="ChEBI" id="CHEBI:18420"/>
    </cofactor>
</comment>
<evidence type="ECO:0000256" key="4">
    <source>
        <dbReference type="ARBA" id="ARBA00023002"/>
    </source>
</evidence>
<keyword evidence="3" id="KW-0479">Metal-binding</keyword>
<dbReference type="Proteomes" id="UP001199644">
    <property type="component" value="Unassembled WGS sequence"/>
</dbReference>
<dbReference type="InterPro" id="IPR036291">
    <property type="entry name" value="NAD(P)-bd_dom_sf"/>
</dbReference>
<dbReference type="InterPro" id="IPR015884">
    <property type="entry name" value="Malic_enzyme_CS"/>
</dbReference>
<protein>
    <submittedName>
        <fullName evidence="6">Malate dehydrogenase</fullName>
    </submittedName>
</protein>
<organism evidence="6 7">
    <name type="scientific">Campylobacter jejuni</name>
    <dbReference type="NCBI Taxonomy" id="197"/>
    <lineage>
        <taxon>Bacteria</taxon>
        <taxon>Pseudomonadati</taxon>
        <taxon>Campylobacterota</taxon>
        <taxon>Epsilonproteobacteria</taxon>
        <taxon>Campylobacterales</taxon>
        <taxon>Campylobacteraceae</taxon>
        <taxon>Campylobacter</taxon>
    </lineage>
</organism>
<dbReference type="InterPro" id="IPR012302">
    <property type="entry name" value="Malic_NAD-bd"/>
</dbReference>
<gene>
    <name evidence="6" type="ORF">LZC39_12605</name>
</gene>
<dbReference type="SUPFAM" id="SSF53223">
    <property type="entry name" value="Aminoacid dehydrogenase-like, N-terminal domain"/>
    <property type="match status" value="1"/>
</dbReference>
<dbReference type="InterPro" id="IPR051674">
    <property type="entry name" value="Malate_Decarboxylase"/>
</dbReference>
<feature type="non-terminal residue" evidence="6">
    <location>
        <position position="148"/>
    </location>
</feature>
<dbReference type="InterPro" id="IPR012301">
    <property type="entry name" value="Malic_N_dom"/>
</dbReference>
<evidence type="ECO:0000256" key="3">
    <source>
        <dbReference type="ARBA" id="ARBA00022723"/>
    </source>
</evidence>
<dbReference type="EMBL" id="JAJUOL010000516">
    <property type="protein sequence ID" value="MCH3852930.1"/>
    <property type="molecule type" value="Genomic_DNA"/>
</dbReference>
<accession>A0AAW5EJ98</accession>
<dbReference type="PROSITE" id="PS00331">
    <property type="entry name" value="MALIC_ENZYMES"/>
    <property type="match status" value="1"/>
</dbReference>